<gene>
    <name evidence="1" type="ORF">MLD38_000324</name>
</gene>
<evidence type="ECO:0000313" key="2">
    <source>
        <dbReference type="Proteomes" id="UP001057402"/>
    </source>
</evidence>
<name>A0ACB9SBN2_9MYRT</name>
<dbReference type="Proteomes" id="UP001057402">
    <property type="component" value="Chromosome 1"/>
</dbReference>
<proteinExistence type="predicted"/>
<comment type="caution">
    <text evidence="1">The sequence shown here is derived from an EMBL/GenBank/DDBJ whole genome shotgun (WGS) entry which is preliminary data.</text>
</comment>
<protein>
    <submittedName>
        <fullName evidence="1">Uncharacterized protein</fullName>
    </submittedName>
</protein>
<dbReference type="EMBL" id="CM042880">
    <property type="protein sequence ID" value="KAI4387941.1"/>
    <property type="molecule type" value="Genomic_DNA"/>
</dbReference>
<evidence type="ECO:0000313" key="1">
    <source>
        <dbReference type="EMBL" id="KAI4387941.1"/>
    </source>
</evidence>
<sequence length="544" mass="61293">MAKDIPKPKEEEEEVVLVDVTHVPPPPVEDKESVTVDVEQEEEVKVTESVSFKEETNVVSDLPDSQKKALEELRVLVREALDNRVFSNLPSKDEEKEKEKEIPKAEEESVEAVETNVVEAPPAAAAEEEEEKVETLAAVVVEEKVAEVDDDGAKTVEAIKETIVEVVPHPPAADEAEAPAEPPQEATGALPEPQTKEAEVVTDPPEEVFLWGIPLLADERSDVILLKFLRARDFKVKDAFAMIKNTVIWRKEFGIESLLEEYLGDELDKVVFMHGVDREGHPVCYNVYGEFQKKELYQNTLVDREKRQKFLKWRIQFLEKSIQKLDFGPTGICKIFQVNDLKNFPGITKKELRQATSQALQLLQDNYPEFLAKQMFVNVPWWYLALYSLISPFLTQRTKSKFVVSRSTEALFKYIAPEQVPVQYGGLSREGDQEFTTADPATIVTVKPSSTHSVEVPVTESGVIVWEVRVVGWEVSYGAEFIPSAEGSYTVIIQKPRKIGPADEAVVTGSFKMGAPGKVVLTVENQSYKKKKLLHRFRTKSHTQ</sequence>
<reference evidence="2" key="1">
    <citation type="journal article" date="2023" name="Front. Plant Sci.">
        <title>Chromosomal-level genome assembly of Melastoma candidum provides insights into trichome evolution.</title>
        <authorList>
            <person name="Zhong Y."/>
            <person name="Wu W."/>
            <person name="Sun C."/>
            <person name="Zou P."/>
            <person name="Liu Y."/>
            <person name="Dai S."/>
            <person name="Zhou R."/>
        </authorList>
    </citation>
    <scope>NUCLEOTIDE SEQUENCE [LARGE SCALE GENOMIC DNA]</scope>
</reference>
<organism evidence="1 2">
    <name type="scientific">Melastoma candidum</name>
    <dbReference type="NCBI Taxonomy" id="119954"/>
    <lineage>
        <taxon>Eukaryota</taxon>
        <taxon>Viridiplantae</taxon>
        <taxon>Streptophyta</taxon>
        <taxon>Embryophyta</taxon>
        <taxon>Tracheophyta</taxon>
        <taxon>Spermatophyta</taxon>
        <taxon>Magnoliopsida</taxon>
        <taxon>eudicotyledons</taxon>
        <taxon>Gunneridae</taxon>
        <taxon>Pentapetalae</taxon>
        <taxon>rosids</taxon>
        <taxon>malvids</taxon>
        <taxon>Myrtales</taxon>
        <taxon>Melastomataceae</taxon>
        <taxon>Melastomatoideae</taxon>
        <taxon>Melastomateae</taxon>
        <taxon>Melastoma</taxon>
    </lineage>
</organism>
<accession>A0ACB9SBN2</accession>
<keyword evidence="2" id="KW-1185">Reference proteome</keyword>